<evidence type="ECO:0008006" key="11">
    <source>
        <dbReference type="Google" id="ProtNLM"/>
    </source>
</evidence>
<comment type="similarity">
    <text evidence="1">Belongs to the DNA2/NAM7 helicase family.</text>
</comment>
<dbReference type="PANTHER" id="PTHR43788">
    <property type="entry name" value="DNA2/NAM7 HELICASE FAMILY MEMBER"/>
    <property type="match status" value="1"/>
</dbReference>
<comment type="caution">
    <text evidence="9">The sequence shown here is derived from an EMBL/GenBank/DDBJ whole genome shotgun (WGS) entry which is preliminary data.</text>
</comment>
<protein>
    <recommendedName>
        <fullName evidence="11">DUF559 domain-containing protein</fullName>
    </recommendedName>
</protein>
<evidence type="ECO:0000256" key="4">
    <source>
        <dbReference type="ARBA" id="ARBA00022806"/>
    </source>
</evidence>
<evidence type="ECO:0000259" key="6">
    <source>
        <dbReference type="Pfam" id="PF13086"/>
    </source>
</evidence>
<feature type="domain" description="Restriction endonuclease type II-like" evidence="8">
    <location>
        <begin position="967"/>
        <end position="1062"/>
    </location>
</feature>
<accession>A0ABX0W9L5</accession>
<keyword evidence="3" id="KW-0378">Hydrolase</keyword>
<dbReference type="InterPro" id="IPR049468">
    <property type="entry name" value="Restrct_endonuc-II-like_dom"/>
</dbReference>
<evidence type="ECO:0000259" key="7">
    <source>
        <dbReference type="Pfam" id="PF13087"/>
    </source>
</evidence>
<dbReference type="Proteomes" id="UP001429564">
    <property type="component" value="Unassembled WGS sequence"/>
</dbReference>
<keyword evidence="2" id="KW-0547">Nucleotide-binding</keyword>
<keyword evidence="5" id="KW-0067">ATP-binding</keyword>
<dbReference type="Pfam" id="PF13086">
    <property type="entry name" value="AAA_11"/>
    <property type="match status" value="2"/>
</dbReference>
<evidence type="ECO:0000313" key="10">
    <source>
        <dbReference type="Proteomes" id="UP001429564"/>
    </source>
</evidence>
<proteinExistence type="inferred from homology"/>
<keyword evidence="4" id="KW-0347">Helicase</keyword>
<reference evidence="9 10" key="1">
    <citation type="submission" date="2018-05" db="EMBL/GenBank/DDBJ databases">
        <authorList>
            <person name="Zhang Y.-J."/>
        </authorList>
    </citation>
    <scope>NUCLEOTIDE SEQUENCE [LARGE SCALE GENOMIC DNA]</scope>
    <source>
        <strain evidence="9 10">CY04</strain>
    </source>
</reference>
<dbReference type="InterPro" id="IPR041679">
    <property type="entry name" value="DNA2/NAM7-like_C"/>
</dbReference>
<dbReference type="SUPFAM" id="SSF52980">
    <property type="entry name" value="Restriction endonuclease-like"/>
    <property type="match status" value="1"/>
</dbReference>
<sequence>MSVVLRTIDAFPKGRSTEQLCILLGAGFDHARRISVLNELDELTGAGRIVKGRDGLWRPTRTYVDAGVKLGADRGKVQPNTDDHVLVAARAGFEIFANSDSPHITDEPSSASVDPQALLRYWRSALRADPRGATTARDDLHGVDWHLVAGNGPVSPGDNNSVEISIELDGLNSDFRQALLRREGNENALAVGWPLAVGRRVGTPVVWPIGLLSGNWRRTETHLLIRVETDDVLVNPDWIQGAARDAGWSKNELRDVFTAEEGVGLKADDLLLRLREAASGQFKGRVTGETLGSQLNVTSQGIYDMMGLFLPSDSTFTAGASRDLDQLANWPSERLARTALATVLGITPDLEDVTVPAINLGTANREQLKAIAHACSAPLSVVTGPPGTGKSQAIVSIAASVLMQGGSVLVASKNHQALDAVKDRLGGIASDVPFLVRTLDPATDHDMSFKDVLKDLVSSALGNTNLPPDIEMLNTLAKLADQRGAVLGDLDKSAAIECEIADVLERIEARQRHPLTQMSTGSPVVEGPLISLPKKSFWNRMIGWFKISGLLPQAETETNSRPEPLQGLPLPVLNKLLAQLRQAKAGLNTEHNPIELSEEIEKLTRTLMPAVMADRVSLSEVQRLEVAQEKDDLDFQGQKALIPSALAQRVVRHRPLWLASVLGTPKRIPLDDGLFDLVIFDEASQCDIASALPLLARAKRAVVVGDNQQLSFIPQLGLERDRNLMQSQGLPIINMSRYAQSRQSLFDFALKVPDIPRVTLRQQFRSAGPIVEYISREFYENKLQVAQDPTSQKVPNGGKPGLAWTDVPCPSVGEKGNVNSAERNAIVAEMVRLLEEQSYEGTIGVISPFRAQALEIDQSVRGRLNPSLLSKADFRAATVDGFQGQERDLILFSPCIGNSSAQTATTFVQKDSRRLNVAISRARAVAHVFGDLSFARSGKVSSLVRLAAFATEPRKPVGEGHFDSEWERRVYYALLDRGLKPKPQHEIAGRRLDFALFGENGVKMDLEVDGRRWHQTADGRRKSSDLWRDKQMEALGWRVRRFWVDELSQNMEACLDLVEQELA</sequence>
<evidence type="ECO:0000256" key="3">
    <source>
        <dbReference type="ARBA" id="ARBA00022801"/>
    </source>
</evidence>
<dbReference type="Gene3D" id="3.40.960.10">
    <property type="entry name" value="VSR Endonuclease"/>
    <property type="match status" value="1"/>
</dbReference>
<dbReference type="InterPro" id="IPR050534">
    <property type="entry name" value="Coronavir_polyprotein_1ab"/>
</dbReference>
<dbReference type="SUPFAM" id="SSF52540">
    <property type="entry name" value="P-loop containing nucleoside triphosphate hydrolases"/>
    <property type="match status" value="1"/>
</dbReference>
<evidence type="ECO:0000256" key="2">
    <source>
        <dbReference type="ARBA" id="ARBA00022741"/>
    </source>
</evidence>
<name>A0ABX0W9L5_9RHOB</name>
<dbReference type="Gene3D" id="3.40.50.300">
    <property type="entry name" value="P-loop containing nucleotide triphosphate hydrolases"/>
    <property type="match status" value="3"/>
</dbReference>
<keyword evidence="10" id="KW-1185">Reference proteome</keyword>
<dbReference type="InterPro" id="IPR047187">
    <property type="entry name" value="SF1_C_Upf1"/>
</dbReference>
<dbReference type="Pfam" id="PF18741">
    <property type="entry name" value="MTES_1575"/>
    <property type="match status" value="1"/>
</dbReference>
<evidence type="ECO:0000256" key="5">
    <source>
        <dbReference type="ARBA" id="ARBA00022840"/>
    </source>
</evidence>
<evidence type="ECO:0000259" key="8">
    <source>
        <dbReference type="Pfam" id="PF18741"/>
    </source>
</evidence>
<dbReference type="RefSeq" id="WP_167684973.1">
    <property type="nucleotide sequence ID" value="NZ_QHLQ01000016.1"/>
</dbReference>
<feature type="domain" description="DNA2/NAM7 helicase helicase" evidence="6">
    <location>
        <begin position="674"/>
        <end position="711"/>
    </location>
</feature>
<dbReference type="Pfam" id="PF13087">
    <property type="entry name" value="AAA_12"/>
    <property type="match status" value="1"/>
</dbReference>
<dbReference type="EMBL" id="QHLQ01000016">
    <property type="protein sequence ID" value="NIZ62349.1"/>
    <property type="molecule type" value="Genomic_DNA"/>
</dbReference>
<gene>
    <name evidence="9" type="ORF">DL239_15355</name>
</gene>
<dbReference type="PANTHER" id="PTHR43788:SF8">
    <property type="entry name" value="DNA-BINDING PROTEIN SMUBP-2"/>
    <property type="match status" value="1"/>
</dbReference>
<feature type="domain" description="DNA2/NAM7 helicase helicase" evidence="6">
    <location>
        <begin position="363"/>
        <end position="462"/>
    </location>
</feature>
<feature type="domain" description="DNA2/NAM7 helicase-like C-terminal" evidence="7">
    <location>
        <begin position="743"/>
        <end position="931"/>
    </location>
</feature>
<evidence type="ECO:0000313" key="9">
    <source>
        <dbReference type="EMBL" id="NIZ62349.1"/>
    </source>
</evidence>
<dbReference type="InterPro" id="IPR041677">
    <property type="entry name" value="DNA2/NAM7_AAA_11"/>
</dbReference>
<organism evidence="9 10">
    <name type="scientific">Parasedimentitalea denitrificans</name>
    <dbReference type="NCBI Taxonomy" id="2211118"/>
    <lineage>
        <taxon>Bacteria</taxon>
        <taxon>Pseudomonadati</taxon>
        <taxon>Pseudomonadota</taxon>
        <taxon>Alphaproteobacteria</taxon>
        <taxon>Rhodobacterales</taxon>
        <taxon>Paracoccaceae</taxon>
        <taxon>Parasedimentitalea</taxon>
    </lineage>
</organism>
<dbReference type="InterPro" id="IPR027417">
    <property type="entry name" value="P-loop_NTPase"/>
</dbReference>
<evidence type="ECO:0000256" key="1">
    <source>
        <dbReference type="ARBA" id="ARBA00007913"/>
    </source>
</evidence>
<dbReference type="InterPro" id="IPR011335">
    <property type="entry name" value="Restrct_endonuc-II-like"/>
</dbReference>
<dbReference type="CDD" id="cd18808">
    <property type="entry name" value="SF1_C_Upf1"/>
    <property type="match status" value="1"/>
</dbReference>